<evidence type="ECO:0000313" key="1">
    <source>
        <dbReference type="EMBL" id="JAD15687.1"/>
    </source>
</evidence>
<dbReference type="AlphaFoldDB" id="A0A0A8XVG7"/>
<proteinExistence type="predicted"/>
<organism evidence="1">
    <name type="scientific">Arundo donax</name>
    <name type="common">Giant reed</name>
    <name type="synonym">Donax arundinaceus</name>
    <dbReference type="NCBI Taxonomy" id="35708"/>
    <lineage>
        <taxon>Eukaryota</taxon>
        <taxon>Viridiplantae</taxon>
        <taxon>Streptophyta</taxon>
        <taxon>Embryophyta</taxon>
        <taxon>Tracheophyta</taxon>
        <taxon>Spermatophyta</taxon>
        <taxon>Magnoliopsida</taxon>
        <taxon>Liliopsida</taxon>
        <taxon>Poales</taxon>
        <taxon>Poaceae</taxon>
        <taxon>PACMAD clade</taxon>
        <taxon>Arundinoideae</taxon>
        <taxon>Arundineae</taxon>
        <taxon>Arundo</taxon>
    </lineage>
</organism>
<dbReference type="EMBL" id="GBRH01282208">
    <property type="protein sequence ID" value="JAD15687.1"/>
    <property type="molecule type" value="Transcribed_RNA"/>
</dbReference>
<name>A0A0A8XVG7_ARUDO</name>
<reference evidence="1" key="1">
    <citation type="submission" date="2014-09" db="EMBL/GenBank/DDBJ databases">
        <authorList>
            <person name="Magalhaes I.L.F."/>
            <person name="Oliveira U."/>
            <person name="Santos F.R."/>
            <person name="Vidigal T.H.D.A."/>
            <person name="Brescovit A.D."/>
            <person name="Santos A.J."/>
        </authorList>
    </citation>
    <scope>NUCLEOTIDE SEQUENCE</scope>
    <source>
        <tissue evidence="1">Shoot tissue taken approximately 20 cm above the soil surface</tissue>
    </source>
</reference>
<reference evidence="1" key="2">
    <citation type="journal article" date="2015" name="Data Brief">
        <title>Shoot transcriptome of the giant reed, Arundo donax.</title>
        <authorList>
            <person name="Barrero R.A."/>
            <person name="Guerrero F.D."/>
            <person name="Moolhuijzen P."/>
            <person name="Goolsby J.A."/>
            <person name="Tidwell J."/>
            <person name="Bellgard S.E."/>
            <person name="Bellgard M.I."/>
        </authorList>
    </citation>
    <scope>NUCLEOTIDE SEQUENCE</scope>
    <source>
        <tissue evidence="1">Shoot tissue taken approximately 20 cm above the soil surface</tissue>
    </source>
</reference>
<accession>A0A0A8XVG7</accession>
<protein>
    <submittedName>
        <fullName evidence="1">Uncharacterized protein</fullName>
    </submittedName>
</protein>
<sequence>MEERQPGRKGIRAVKWTWALGFNIVWKTIWACCFVGLG</sequence>